<name>A0ACC2I2J2_9PLEO</name>
<evidence type="ECO:0000313" key="1">
    <source>
        <dbReference type="EMBL" id="KAJ8109355.1"/>
    </source>
</evidence>
<reference evidence="1" key="1">
    <citation type="submission" date="2022-11" db="EMBL/GenBank/DDBJ databases">
        <title>Genome Sequence of Boeremia exigua.</title>
        <authorList>
            <person name="Buettner E."/>
        </authorList>
    </citation>
    <scope>NUCLEOTIDE SEQUENCE</scope>
    <source>
        <strain evidence="1">CU02</strain>
    </source>
</reference>
<dbReference type="Proteomes" id="UP001153331">
    <property type="component" value="Unassembled WGS sequence"/>
</dbReference>
<dbReference type="EMBL" id="JAPHNI010000623">
    <property type="protein sequence ID" value="KAJ8109355.1"/>
    <property type="molecule type" value="Genomic_DNA"/>
</dbReference>
<proteinExistence type="predicted"/>
<accession>A0ACC2I2J2</accession>
<organism evidence="1 2">
    <name type="scientific">Boeremia exigua</name>
    <dbReference type="NCBI Taxonomy" id="749465"/>
    <lineage>
        <taxon>Eukaryota</taxon>
        <taxon>Fungi</taxon>
        <taxon>Dikarya</taxon>
        <taxon>Ascomycota</taxon>
        <taxon>Pezizomycotina</taxon>
        <taxon>Dothideomycetes</taxon>
        <taxon>Pleosporomycetidae</taxon>
        <taxon>Pleosporales</taxon>
        <taxon>Pleosporineae</taxon>
        <taxon>Didymellaceae</taxon>
        <taxon>Boeremia</taxon>
    </lineage>
</organism>
<keyword evidence="2" id="KW-1185">Reference proteome</keyword>
<protein>
    <submittedName>
        <fullName evidence="1">Uncharacterized protein</fullName>
    </submittedName>
</protein>
<gene>
    <name evidence="1" type="ORF">OPT61_g7518</name>
</gene>
<comment type="caution">
    <text evidence="1">The sequence shown here is derived from an EMBL/GenBank/DDBJ whole genome shotgun (WGS) entry which is preliminary data.</text>
</comment>
<evidence type="ECO:0000313" key="2">
    <source>
        <dbReference type="Proteomes" id="UP001153331"/>
    </source>
</evidence>
<sequence>MKYSVLLVSALSAFTLAAPAPTFLDKSCAHKKPAGHYADDYKGCLAYNIDEVKYKVKCIWYDPKLKHCKHDDKEKDHDKDHDKGHGPKKDDKGKDDKGKDDKGKDDKGKDDKGKDDKGKDDKGKDDKGKDDKGKDDKGKDDKGKDDKGKDDKY</sequence>